<dbReference type="AlphaFoldDB" id="E6Q0V2"/>
<protein>
    <submittedName>
        <fullName evidence="1">Uncharacterized protein</fullName>
    </submittedName>
</protein>
<name>E6Q0V2_9ZZZZ</name>
<comment type="caution">
    <text evidence="1">The sequence shown here is derived from an EMBL/GenBank/DDBJ whole genome shotgun (WGS) entry which is preliminary data.</text>
</comment>
<organism evidence="1">
    <name type="scientific">mine drainage metagenome</name>
    <dbReference type="NCBI Taxonomy" id="410659"/>
    <lineage>
        <taxon>unclassified sequences</taxon>
        <taxon>metagenomes</taxon>
        <taxon>ecological metagenomes</taxon>
    </lineage>
</organism>
<gene>
    <name evidence="1" type="ORF">CARN4_0159</name>
</gene>
<proteinExistence type="predicted"/>
<dbReference type="EMBL" id="CABO01000006">
    <property type="protein sequence ID" value="CBI00812.1"/>
    <property type="molecule type" value="Genomic_DNA"/>
</dbReference>
<evidence type="ECO:0000313" key="1">
    <source>
        <dbReference type="EMBL" id="CBI00812.1"/>
    </source>
</evidence>
<accession>E6Q0V2</accession>
<reference evidence="1" key="1">
    <citation type="submission" date="2009-10" db="EMBL/GenBank/DDBJ databases">
        <title>Diversity of trophic interactions inside an arsenic-rich microbial ecosystem.</title>
        <authorList>
            <person name="Bertin P.N."/>
            <person name="Heinrich-Salmeron A."/>
            <person name="Pelletier E."/>
            <person name="Goulhen-Chollet F."/>
            <person name="Arsene-Ploetze F."/>
            <person name="Gallien S."/>
            <person name="Calteau A."/>
            <person name="Vallenet D."/>
            <person name="Casiot C."/>
            <person name="Chane-Woon-Ming B."/>
            <person name="Giloteaux L."/>
            <person name="Barakat M."/>
            <person name="Bonnefoy V."/>
            <person name="Bruneel O."/>
            <person name="Chandler M."/>
            <person name="Cleiss J."/>
            <person name="Duran R."/>
            <person name="Elbaz-Poulichet F."/>
            <person name="Fonknechten N."/>
            <person name="Lauga B."/>
            <person name="Mornico D."/>
            <person name="Ortet P."/>
            <person name="Schaeffer C."/>
            <person name="Siguier P."/>
            <person name="Alexander Thil Smith A."/>
            <person name="Van Dorsselaer A."/>
            <person name="Weissenbach J."/>
            <person name="Medigue C."/>
            <person name="Le Paslier D."/>
        </authorList>
    </citation>
    <scope>NUCLEOTIDE SEQUENCE</scope>
</reference>
<sequence length="174" mass="18796">MKNKLLALMLFVAATTMRSLGATTTCGLPNAVRYALSQQSHQDGLSPIDILDRSDPCTTAGTAQAASTFNAEYANRDFLKISESQKSDTAHFSKCALSAKSADRRVQFATAALQAGENVLYSAVKMFGVSPLTAARARHLQVVAKWILANPCANHELKSTARQELRELREIVGP</sequence>